<proteinExistence type="predicted"/>
<dbReference type="Proteomes" id="UP001177021">
    <property type="component" value="Unassembled WGS sequence"/>
</dbReference>
<protein>
    <submittedName>
        <fullName evidence="1">Uncharacterized protein</fullName>
    </submittedName>
</protein>
<accession>A0ACB0IIM8</accession>
<keyword evidence="2" id="KW-1185">Reference proteome</keyword>
<dbReference type="EMBL" id="CASHSV030000001">
    <property type="protein sequence ID" value="CAJ2632189.1"/>
    <property type="molecule type" value="Genomic_DNA"/>
</dbReference>
<reference evidence="1" key="1">
    <citation type="submission" date="2023-10" db="EMBL/GenBank/DDBJ databases">
        <authorList>
            <person name="Rodriguez Cubillos JULIANA M."/>
            <person name="De Vega J."/>
        </authorList>
    </citation>
    <scope>NUCLEOTIDE SEQUENCE</scope>
</reference>
<evidence type="ECO:0000313" key="1">
    <source>
        <dbReference type="EMBL" id="CAJ2632189.1"/>
    </source>
</evidence>
<name>A0ACB0IIM8_TRIPR</name>
<comment type="caution">
    <text evidence="1">The sequence shown here is derived from an EMBL/GenBank/DDBJ whole genome shotgun (WGS) entry which is preliminary data.</text>
</comment>
<organism evidence="1 2">
    <name type="scientific">Trifolium pratense</name>
    <name type="common">Red clover</name>
    <dbReference type="NCBI Taxonomy" id="57577"/>
    <lineage>
        <taxon>Eukaryota</taxon>
        <taxon>Viridiplantae</taxon>
        <taxon>Streptophyta</taxon>
        <taxon>Embryophyta</taxon>
        <taxon>Tracheophyta</taxon>
        <taxon>Spermatophyta</taxon>
        <taxon>Magnoliopsida</taxon>
        <taxon>eudicotyledons</taxon>
        <taxon>Gunneridae</taxon>
        <taxon>Pentapetalae</taxon>
        <taxon>rosids</taxon>
        <taxon>fabids</taxon>
        <taxon>Fabales</taxon>
        <taxon>Fabaceae</taxon>
        <taxon>Papilionoideae</taxon>
        <taxon>50 kb inversion clade</taxon>
        <taxon>NPAAA clade</taxon>
        <taxon>Hologalegina</taxon>
        <taxon>IRL clade</taxon>
        <taxon>Trifolieae</taxon>
        <taxon>Trifolium</taxon>
    </lineage>
</organism>
<evidence type="ECO:0000313" key="2">
    <source>
        <dbReference type="Proteomes" id="UP001177021"/>
    </source>
</evidence>
<gene>
    <name evidence="1" type="ORF">MILVUS5_LOCUS3542</name>
</gene>
<sequence length="1697" mass="190626">MASSSQQLNTDAGDDNVLNVPSSPPPQHNTVLSPVRDDTTMTRGPETDSRDGREASLSSDEEDVEILTDRRMGKRPQLKQEAPANNAEQPAVLANSEVAALIAALKQTTEAMQAQNRRLDEQSERIAALEKSRRRRKTNSPPRRHQATPSPPRPAAVKHRRPDLERVEVTPRKRDRTPPHREGRLSPGKKGKHEAPRRHSPQGLANMAKHGASGSYRPRKSRSPTPMPGDYSPRSSEDHSPNGSDEGDPRCPLTTDILRKRVPKGFERPPTLPAYDGLTDPDDHIANVNANLDFRNISGAIRCRLFPTTLRKGAMAWYQSLPPQSIHSWRDLTEQFCRHFTASRKHPKTVHALEAIYQAEKETLRNFVERFNKEAVQLKDAIEILIRNGQLREFVKRNNDPRPEAAETRAVEEVVPPPAGQSSTKQIAMSVSRPEDFAIPSGFGDTHTSPTLSTGDYFTDSLVISGGHMDKHTVGSIKRKFEDLINTSSNMNATLDKAKGRSMPLAFYREELPGGTANFQIPLLVRADMANMDVATLHGDIEAARRCFDAASKGNNFIGKAPEPKKQKPSSEAPPKPSPEASSSLPAPNVSSVDLDSRTSKKEHKEEKKLKKEEKEDDEASKEHYRPIPDGDFEIVQLGEDPEKGVKIGTGLPELARKQLKACLRENADLFAWHAADMPGLDPNIACHQLTVDPLASAVVQRRRRQSPEKAEAAEKAVKDLLEANFISEARYTTWLSNVVLVKKSNGKWRMCVDYTDLNRACPKDSYPLPCIDKLVDNSSGFKLLSFMDAYSGYNQIPMAVADRGKTAFMTESGNYYYNVMPFGLKNAGATYQRMMNKVFRAEIGDMLEVYMDDMIVKSHEEIDHTAHLRKVFEQARKHNMRFNPEKCTFGVRAGKFLGFYLTERGIEANPDKCRAFTELPTPSNKKSIQTLNGMLTSLSRFVAKSAQHALPLFKLLRKEAVFEWTDECEQALQHLKKALSEPPVLSRPDVEEVLYIYLSVASEAVSAALVRETTEGQKPVYFTSKALQGPELRYTQIEKVALALINAARRLRHYFLAHTIIVRTDQPIKSLLGRPDMAGRMLKWSLELSEFDIRYESRKALKSQVLADFVAEMTSPASSTSEADKWTIFVDGASSSTGAGAGIILENENGIIIEVSLALSFPTSNNQAEYEAFLAGLRLAEDMEAKEVKIFTDSQLVASQVLGEYQAKNDNLSEYLALVKEKIIKFESVEVQHVPREHNKRADILSKLASTKKKGGNKSVIQEVLPRPSIEKASNVLDINVIGDQNCWMTPVYNFLANGTLPDDQKEAAIIRRRACAYVVLDGKLYRRGFSIPLLKCVDEETVDYILREVHEGINAQHLGGRSLARKALRAGYYWPTMQQDAKDHVKKCDKCQRHGDMHLAPPHELKSLSSPWPFAWWGMDILGPFTKGLHQNKFLIVAVDYFTKWVEAEPLSDITSFRILRFFKRDVLCRFGIPQAVVTDNGTQFTDKGFQDFLAALGTKQHFTSVEHPQTNGQAEAANRVILRGLRRRLDQNKKKWVEELESVLWAYRTTPHSTTGETPFRMVYGTEAVIPVEVGEPSRRTEQPLEEEMNDEALREELGLVEEIRTGASLREATLKQKIAARHDVKVIKREFEVGSLVLRRNAKDSQDGKLAANWEGPYRVIDKTENGAYYLEDLRGKKLPRPWNAQKLKQYYS</sequence>